<dbReference type="EMBL" id="QFXU01000023">
    <property type="protein sequence ID" value="KAF4326787.1"/>
    <property type="molecule type" value="Genomic_DNA"/>
</dbReference>
<keyword evidence="1" id="KW-0472">Membrane</keyword>
<dbReference type="InterPro" id="IPR006373">
    <property type="entry name" value="VSA_Rifin"/>
</dbReference>
<accession>A0A2I0BP04</accession>
<dbReference type="EMBL" id="NYMT01000019">
    <property type="protein sequence ID" value="PKC42115.1"/>
    <property type="molecule type" value="Genomic_DNA"/>
</dbReference>
<reference evidence="3 6" key="2">
    <citation type="submission" date="2018-05" db="EMBL/GenBank/DDBJ databases">
        <title>Genome assembly of Plasmodium falciparum NF54 DiCre.</title>
        <authorList>
            <person name="Baumgarten S."/>
            <person name="Treeck M."/>
            <person name="Scherf A."/>
        </authorList>
    </citation>
    <scope>NUCLEOTIDE SEQUENCE [LARGE SCALE GENOMIC DNA]</scope>
    <source>
        <strain evidence="3">NF54</strain>
    </source>
</reference>
<protein>
    <submittedName>
        <fullName evidence="4">Rifin</fullName>
    </submittedName>
</protein>
<dbReference type="SMR" id="A0A2I0BP04"/>
<proteinExistence type="predicted"/>
<keyword evidence="1" id="KW-0812">Transmembrane</keyword>
<evidence type="ECO:0000256" key="1">
    <source>
        <dbReference type="SAM" id="Phobius"/>
    </source>
</evidence>
<organism evidence="4 5">
    <name type="scientific">Plasmodium falciparum (isolate NF54)</name>
    <dbReference type="NCBI Taxonomy" id="5843"/>
    <lineage>
        <taxon>Eukaryota</taxon>
        <taxon>Sar</taxon>
        <taxon>Alveolata</taxon>
        <taxon>Apicomplexa</taxon>
        <taxon>Aconoidasida</taxon>
        <taxon>Haemosporida</taxon>
        <taxon>Plasmodiidae</taxon>
        <taxon>Plasmodium</taxon>
        <taxon>Plasmodium (Laverania)</taxon>
    </lineage>
</organism>
<name>A0A2I0BP04_PLAFO</name>
<evidence type="ECO:0000313" key="3">
    <source>
        <dbReference type="EMBL" id="KAF4326787.1"/>
    </source>
</evidence>
<dbReference type="Proteomes" id="UP000754359">
    <property type="component" value="Unassembled WGS sequence"/>
</dbReference>
<evidence type="ECO:0000313" key="4">
    <source>
        <dbReference type="EMBL" id="PKC42115.1"/>
    </source>
</evidence>
<feature type="chain" id="PRO_5036317618" evidence="2">
    <location>
        <begin position="25"/>
        <end position="338"/>
    </location>
</feature>
<evidence type="ECO:0000256" key="2">
    <source>
        <dbReference type="SAM" id="SignalP"/>
    </source>
</evidence>
<keyword evidence="1" id="KW-1133">Transmembrane helix</keyword>
<dbReference type="NCBIfam" id="TIGR01477">
    <property type="entry name" value="RIFIN"/>
    <property type="match status" value="1"/>
</dbReference>
<feature type="transmembrane region" description="Helical" evidence="1">
    <location>
        <begin position="296"/>
        <end position="318"/>
    </location>
</feature>
<keyword evidence="2" id="KW-0732">Signal</keyword>
<reference evidence="4 5" key="1">
    <citation type="submission" date="2017-11" db="EMBL/GenBank/DDBJ databases">
        <title>Plasmodium falciparum NF54 genome assembly.</title>
        <authorList>
            <person name="Bryant J.M."/>
            <person name="Baumgarten S."/>
            <person name="Scheidig-Benatar C."/>
            <person name="Scherf A."/>
        </authorList>
    </citation>
    <scope>NUCLEOTIDE SEQUENCE [LARGE SCALE GENOMIC DNA]</scope>
    <source>
        <strain evidence="4">NF54</strain>
    </source>
</reference>
<dbReference type="Pfam" id="PF02009">
    <property type="entry name" value="RIFIN"/>
    <property type="match status" value="1"/>
</dbReference>
<dbReference type="VEuPathDB" id="PlasmoDB:PfNF54_070036100"/>
<comment type="caution">
    <text evidence="4">The sequence shown here is derived from an EMBL/GenBank/DDBJ whole genome shotgun (WGS) entry which is preliminary data.</text>
</comment>
<gene>
    <name evidence="4" type="ORF">CK202_5319</name>
    <name evidence="3" type="ORF">CYL21_5086</name>
</gene>
<evidence type="ECO:0000313" key="5">
    <source>
        <dbReference type="Proteomes" id="UP000232684"/>
    </source>
</evidence>
<dbReference type="Proteomes" id="UP000232684">
    <property type="component" value="Unassembled WGS sequence"/>
</dbReference>
<sequence>MKVHYINILLFALPLNILVKLCRVHYQRNHKSPIPHKEKIHRILCECDLYTSIYYNDPEMNSVMQQFDLQTSKRFEEYDEWMKEKRIQCKEKCDKEIQNIILKDKIEKDLKDKFGALQTDLDSDAIPTCVCEKSVADKTEKFCLNCGKNMGAITPCWGLVSGLGYYRWEIAATAAAVQKGIDAGIAKAIELLKQNFGLTSLTNDAWTNLVNAKTFKDSAVLNSSLKELGEKICIFRDGTYDGDPMCMFMEKGPFKFAEITRKHTETVATKAAAEATSVTDANVAEVTASGFTYSTAITASIVAIVVIILVMLIIYFILRYRRKKKITKKLQYIKLLKE</sequence>
<dbReference type="AlphaFoldDB" id="A0A2I0BP04"/>
<feature type="signal peptide" evidence="2">
    <location>
        <begin position="1"/>
        <end position="24"/>
    </location>
</feature>
<evidence type="ECO:0000313" key="6">
    <source>
        <dbReference type="Proteomes" id="UP000754359"/>
    </source>
</evidence>